<evidence type="ECO:0000256" key="3">
    <source>
        <dbReference type="ARBA" id="ARBA00019010"/>
    </source>
</evidence>
<evidence type="ECO:0000256" key="11">
    <source>
        <dbReference type="SAM" id="MobiDB-lite"/>
    </source>
</evidence>
<dbReference type="EMBL" id="BMGG01000001">
    <property type="protein sequence ID" value="GGC45385.1"/>
    <property type="molecule type" value="Genomic_DNA"/>
</dbReference>
<keyword evidence="6" id="KW-0479">Metal-binding</keyword>
<evidence type="ECO:0000256" key="5">
    <source>
        <dbReference type="ARBA" id="ARBA00022694"/>
    </source>
</evidence>
<evidence type="ECO:0000259" key="12">
    <source>
        <dbReference type="Pfam" id="PF01636"/>
    </source>
</evidence>
<evidence type="ECO:0000256" key="10">
    <source>
        <dbReference type="ARBA" id="ARBA00032441"/>
    </source>
</evidence>
<sequence length="545" mass="58623">MTPGAAPQDQPSVAALRGSAATGGRAQAPAPAVGEAEGPTATWTLDLPDEDATLALARVIAEMLRPGDLVTLSGDLGSGKSTLARALVRTLAQDPSVEVPSPTFTLIQQYDTPAGSVVHADLYRISGPDDLLELGWEEATAGAIALVEWPERAQRPLARDRLDVMLRIAPDGASHRFAVMTGFGAWADRLAIARAIRSVLAQAGWHDAGRAHLQGDASTRAYERLTKPSGATAILMISPRRPDGPAIRRGKPYSAIAHLAESVHAFVAMANGLRALDISAPEIMGADLDAGVLLVEDLGDAGVVDDGVPLPARYEAAAHVLARLHAIELPHTLPVADGIDHVIPPYDLDALMIEVELLLDWYLPANSRALPALARSQFTAAWNEVLRPVVAAKPTWALRDYHSPNLIWLPDRAEAQRLGVIDFQDTVLGHPAYDAVSLFQDARVTVPADLELKLLSAYARARQAAEADFELPAFAQAYAVLGAQRATKLLGIFTRLDRRDGKPQYLKHLPRIEAYLRRDLAHPMLAPVKAWYETHLPRLLADDAG</sequence>
<accession>A0A916X6I3</accession>
<dbReference type="InterPro" id="IPR011009">
    <property type="entry name" value="Kinase-like_dom_sf"/>
</dbReference>
<dbReference type="GO" id="GO:0046872">
    <property type="term" value="F:metal ion binding"/>
    <property type="evidence" value="ECO:0007669"/>
    <property type="project" value="UniProtKB-KW"/>
</dbReference>
<evidence type="ECO:0000313" key="14">
    <source>
        <dbReference type="Proteomes" id="UP000637002"/>
    </source>
</evidence>
<dbReference type="Gene3D" id="3.90.1200.10">
    <property type="match status" value="1"/>
</dbReference>
<keyword evidence="9" id="KW-0460">Magnesium</keyword>
<comment type="similarity">
    <text evidence="2">Belongs to the TsaE family.</text>
</comment>
<dbReference type="InterPro" id="IPR003442">
    <property type="entry name" value="T6A_TsaE"/>
</dbReference>
<dbReference type="Pfam" id="PF01636">
    <property type="entry name" value="APH"/>
    <property type="match status" value="1"/>
</dbReference>
<keyword evidence="8" id="KW-0067">ATP-binding</keyword>
<dbReference type="InterPro" id="IPR012180">
    <property type="entry name" value="Bifunc_ATPase/PTrfase"/>
</dbReference>
<dbReference type="Pfam" id="PF02367">
    <property type="entry name" value="TsaE"/>
    <property type="match status" value="1"/>
</dbReference>
<dbReference type="GO" id="GO:0002949">
    <property type="term" value="P:tRNA threonylcarbamoyladenosine modification"/>
    <property type="evidence" value="ECO:0007669"/>
    <property type="project" value="InterPro"/>
</dbReference>
<evidence type="ECO:0000256" key="1">
    <source>
        <dbReference type="ARBA" id="ARBA00004496"/>
    </source>
</evidence>
<proteinExistence type="inferred from homology"/>
<dbReference type="Gene3D" id="3.30.200.20">
    <property type="entry name" value="Phosphorylase Kinase, domain 1"/>
    <property type="match status" value="1"/>
</dbReference>
<keyword evidence="7" id="KW-0547">Nucleotide-binding</keyword>
<feature type="region of interest" description="Disordered" evidence="11">
    <location>
        <begin position="1"/>
        <end position="40"/>
    </location>
</feature>
<keyword evidence="14" id="KW-1185">Reference proteome</keyword>
<dbReference type="InterPro" id="IPR002575">
    <property type="entry name" value="Aminoglycoside_PTrfase"/>
</dbReference>
<feature type="compositionally biased region" description="Low complexity" evidence="11">
    <location>
        <begin position="26"/>
        <end position="40"/>
    </location>
</feature>
<reference evidence="13" key="2">
    <citation type="submission" date="2020-09" db="EMBL/GenBank/DDBJ databases">
        <authorList>
            <person name="Sun Q."/>
            <person name="Zhou Y."/>
        </authorList>
    </citation>
    <scope>NUCLEOTIDE SEQUENCE</scope>
    <source>
        <strain evidence="13">CGMCC 1.12919</strain>
    </source>
</reference>
<dbReference type="SUPFAM" id="SSF56112">
    <property type="entry name" value="Protein kinase-like (PK-like)"/>
    <property type="match status" value="1"/>
</dbReference>
<evidence type="ECO:0000256" key="2">
    <source>
        <dbReference type="ARBA" id="ARBA00007599"/>
    </source>
</evidence>
<dbReference type="PANTHER" id="PTHR33540">
    <property type="entry name" value="TRNA THREONYLCARBAMOYLADENOSINE BIOSYNTHESIS PROTEIN TSAE"/>
    <property type="match status" value="1"/>
</dbReference>
<dbReference type="Gene3D" id="3.40.50.300">
    <property type="entry name" value="P-loop containing nucleotide triphosphate hydrolases"/>
    <property type="match status" value="1"/>
</dbReference>
<dbReference type="PANTHER" id="PTHR33540:SF2">
    <property type="entry name" value="TRNA THREONYLCARBAMOYLADENOSINE BIOSYNTHESIS PROTEIN TSAE"/>
    <property type="match status" value="1"/>
</dbReference>
<dbReference type="InterPro" id="IPR027417">
    <property type="entry name" value="P-loop_NTPase"/>
</dbReference>
<protein>
    <recommendedName>
        <fullName evidence="3">tRNA threonylcarbamoyladenosine biosynthesis protein TsaE</fullName>
    </recommendedName>
    <alternativeName>
        <fullName evidence="10">t(6)A37 threonylcarbamoyladenosine biosynthesis protein TsaE</fullName>
    </alternativeName>
</protein>
<evidence type="ECO:0000256" key="4">
    <source>
        <dbReference type="ARBA" id="ARBA00022490"/>
    </source>
</evidence>
<evidence type="ECO:0000256" key="9">
    <source>
        <dbReference type="ARBA" id="ARBA00022842"/>
    </source>
</evidence>
<dbReference type="Proteomes" id="UP000637002">
    <property type="component" value="Unassembled WGS sequence"/>
</dbReference>
<reference evidence="13" key="1">
    <citation type="journal article" date="2014" name="Int. J. Syst. Evol. Microbiol.">
        <title>Complete genome sequence of Corynebacterium casei LMG S-19264T (=DSM 44701T), isolated from a smear-ripened cheese.</title>
        <authorList>
            <consortium name="US DOE Joint Genome Institute (JGI-PGF)"/>
            <person name="Walter F."/>
            <person name="Albersmeier A."/>
            <person name="Kalinowski J."/>
            <person name="Ruckert C."/>
        </authorList>
    </citation>
    <scope>NUCLEOTIDE SEQUENCE</scope>
    <source>
        <strain evidence="13">CGMCC 1.12919</strain>
    </source>
</reference>
<evidence type="ECO:0000256" key="6">
    <source>
        <dbReference type="ARBA" id="ARBA00022723"/>
    </source>
</evidence>
<gene>
    <name evidence="13" type="ORF">GCM10010994_00610</name>
</gene>
<evidence type="ECO:0000256" key="7">
    <source>
        <dbReference type="ARBA" id="ARBA00022741"/>
    </source>
</evidence>
<keyword evidence="5" id="KW-0819">tRNA processing</keyword>
<comment type="subcellular location">
    <subcellularLocation>
        <location evidence="1">Cytoplasm</location>
    </subcellularLocation>
</comment>
<dbReference type="SUPFAM" id="SSF52540">
    <property type="entry name" value="P-loop containing nucleoside triphosphate hydrolases"/>
    <property type="match status" value="1"/>
</dbReference>
<dbReference type="GO" id="GO:0005737">
    <property type="term" value="C:cytoplasm"/>
    <property type="evidence" value="ECO:0007669"/>
    <property type="project" value="UniProtKB-SubCell"/>
</dbReference>
<keyword evidence="4" id="KW-0963">Cytoplasm</keyword>
<evidence type="ECO:0000313" key="13">
    <source>
        <dbReference type="EMBL" id="GGC45385.1"/>
    </source>
</evidence>
<organism evidence="13 14">
    <name type="scientific">Chelatococcus reniformis</name>
    <dbReference type="NCBI Taxonomy" id="1494448"/>
    <lineage>
        <taxon>Bacteria</taxon>
        <taxon>Pseudomonadati</taxon>
        <taxon>Pseudomonadota</taxon>
        <taxon>Alphaproteobacteria</taxon>
        <taxon>Hyphomicrobiales</taxon>
        <taxon>Chelatococcaceae</taxon>
        <taxon>Chelatococcus</taxon>
    </lineage>
</organism>
<evidence type="ECO:0000256" key="8">
    <source>
        <dbReference type="ARBA" id="ARBA00022840"/>
    </source>
</evidence>
<name>A0A916X6I3_9HYPH</name>
<comment type="caution">
    <text evidence="13">The sequence shown here is derived from an EMBL/GenBank/DDBJ whole genome shotgun (WGS) entry which is preliminary data.</text>
</comment>
<dbReference type="NCBIfam" id="TIGR00150">
    <property type="entry name" value="T6A_YjeE"/>
    <property type="match status" value="1"/>
</dbReference>
<feature type="domain" description="Aminoglycoside phosphotransferase" evidence="12">
    <location>
        <begin position="213"/>
        <end position="463"/>
    </location>
</feature>
<dbReference type="GO" id="GO:0005524">
    <property type="term" value="F:ATP binding"/>
    <property type="evidence" value="ECO:0007669"/>
    <property type="project" value="UniProtKB-KW"/>
</dbReference>
<dbReference type="AlphaFoldDB" id="A0A916X6I3"/>
<dbReference type="PIRSF" id="PIRSF036599">
    <property type="entry name" value="AtpPhos"/>
    <property type="match status" value="1"/>
</dbReference>